<evidence type="ECO:0000256" key="1">
    <source>
        <dbReference type="ARBA" id="ARBA00022801"/>
    </source>
</evidence>
<dbReference type="InterPro" id="IPR029058">
    <property type="entry name" value="AB_hydrolase_fold"/>
</dbReference>
<organism evidence="4 5">
    <name type="scientific">Streptomyces dioscori</name>
    <dbReference type="NCBI Taxonomy" id="2109333"/>
    <lineage>
        <taxon>Bacteria</taxon>
        <taxon>Bacillati</taxon>
        <taxon>Actinomycetota</taxon>
        <taxon>Actinomycetes</taxon>
        <taxon>Kitasatosporales</taxon>
        <taxon>Streptomycetaceae</taxon>
        <taxon>Streptomyces</taxon>
        <taxon>Streptomyces aurantiacus group</taxon>
    </lineage>
</organism>
<evidence type="ECO:0000313" key="4">
    <source>
        <dbReference type="EMBL" id="PSM42554.1"/>
    </source>
</evidence>
<dbReference type="RefSeq" id="WP_107017192.1">
    <property type="nucleotide sequence ID" value="NZ_KZ679042.1"/>
</dbReference>
<evidence type="ECO:0000256" key="2">
    <source>
        <dbReference type="SAM" id="MobiDB-lite"/>
    </source>
</evidence>
<proteinExistence type="predicted"/>
<name>A0A2P8Q8H8_9ACTN</name>
<dbReference type="OrthoDB" id="9803828at2"/>
<dbReference type="GO" id="GO:0016787">
    <property type="term" value="F:hydrolase activity"/>
    <property type="evidence" value="ECO:0007669"/>
    <property type="project" value="UniProtKB-KW"/>
</dbReference>
<dbReference type="PANTHER" id="PTHR48081:SF13">
    <property type="entry name" value="ALPHA_BETA HYDROLASE"/>
    <property type="match status" value="1"/>
</dbReference>
<dbReference type="Pfam" id="PF20434">
    <property type="entry name" value="BD-FAE"/>
    <property type="match status" value="1"/>
</dbReference>
<feature type="region of interest" description="Disordered" evidence="2">
    <location>
        <begin position="1"/>
        <end position="29"/>
    </location>
</feature>
<accession>A0A2P8Q8H8</accession>
<dbReference type="Proteomes" id="UP000240429">
    <property type="component" value="Unassembled WGS sequence"/>
</dbReference>
<sequence length="245" mass="25764">MRSRVLNRQPAGPGRGAERTGLRGDPGPAFRSWRPGPFARLAQAGFAVACPGYRLSGEAVHPAQVDDLSAALAWLHVRSGELGLDTARTVLWGESAGGHLAALLALTSARRGPAVPPVTGCVTWYAPTDLLAPAKDPADGHTFEAMLVGGAPADMPERTRDASPVHHVTADAPPFLVLHGTEDHIVPSDQGVRLADALREAGVPADLRLIDGADHLWHGLAEAEVERCFALSLDFSRECSAPPSP</sequence>
<evidence type="ECO:0000259" key="3">
    <source>
        <dbReference type="Pfam" id="PF20434"/>
    </source>
</evidence>
<dbReference type="InterPro" id="IPR050300">
    <property type="entry name" value="GDXG_lipolytic_enzyme"/>
</dbReference>
<dbReference type="SUPFAM" id="SSF53474">
    <property type="entry name" value="alpha/beta-Hydrolases"/>
    <property type="match status" value="1"/>
</dbReference>
<comment type="caution">
    <text evidence="4">The sequence shown here is derived from an EMBL/GenBank/DDBJ whole genome shotgun (WGS) entry which is preliminary data.</text>
</comment>
<dbReference type="Gene3D" id="3.40.50.1820">
    <property type="entry name" value="alpha/beta hydrolase"/>
    <property type="match status" value="1"/>
</dbReference>
<dbReference type="PANTHER" id="PTHR48081">
    <property type="entry name" value="AB HYDROLASE SUPERFAMILY PROTEIN C4A8.06C"/>
    <property type="match status" value="1"/>
</dbReference>
<keyword evidence="5" id="KW-1185">Reference proteome</keyword>
<gene>
    <name evidence="4" type="ORF">C6Y14_15225</name>
</gene>
<dbReference type="InterPro" id="IPR049492">
    <property type="entry name" value="BD-FAE-like_dom"/>
</dbReference>
<protein>
    <submittedName>
        <fullName evidence="4">Alpha/beta hydrolase</fullName>
    </submittedName>
</protein>
<dbReference type="EMBL" id="PYBJ01000008">
    <property type="protein sequence ID" value="PSM42554.1"/>
    <property type="molecule type" value="Genomic_DNA"/>
</dbReference>
<keyword evidence="1 4" id="KW-0378">Hydrolase</keyword>
<evidence type="ECO:0000313" key="5">
    <source>
        <dbReference type="Proteomes" id="UP000240429"/>
    </source>
</evidence>
<reference evidence="4 5" key="1">
    <citation type="submission" date="2018-03" db="EMBL/GenBank/DDBJ databases">
        <title>Streptomyces dioscori sp. nov., a novel endophytic actinobacterium isolated from bulbil of Dioscorea bulbifera L.</title>
        <authorList>
            <person name="Zhikuan W."/>
        </authorList>
    </citation>
    <scope>NUCLEOTIDE SEQUENCE [LARGE SCALE GENOMIC DNA]</scope>
    <source>
        <strain evidence="4 5">A217</strain>
    </source>
</reference>
<dbReference type="AlphaFoldDB" id="A0A2P8Q8H8"/>
<feature type="domain" description="BD-FAE-like" evidence="3">
    <location>
        <begin position="39"/>
        <end position="198"/>
    </location>
</feature>